<organism evidence="10 11">
    <name type="scientific">Kistimonas scapharcae</name>
    <dbReference type="NCBI Taxonomy" id="1036133"/>
    <lineage>
        <taxon>Bacteria</taxon>
        <taxon>Pseudomonadati</taxon>
        <taxon>Pseudomonadota</taxon>
        <taxon>Gammaproteobacteria</taxon>
        <taxon>Oceanospirillales</taxon>
        <taxon>Endozoicomonadaceae</taxon>
        <taxon>Kistimonas</taxon>
    </lineage>
</organism>
<protein>
    <recommendedName>
        <fullName evidence="9">Branched-chain amino acid transport system carrier protein</fullName>
    </recommendedName>
</protein>
<dbReference type="PANTHER" id="PTHR30588">
    <property type="entry name" value="BRANCHED-CHAIN AMINO ACID TRANSPORT SYSTEM 2 CARRIER PROTEIN"/>
    <property type="match status" value="1"/>
</dbReference>
<evidence type="ECO:0000256" key="4">
    <source>
        <dbReference type="ARBA" id="ARBA00022475"/>
    </source>
</evidence>
<dbReference type="EMBL" id="BAABFL010000324">
    <property type="protein sequence ID" value="GAA4649857.1"/>
    <property type="molecule type" value="Genomic_DNA"/>
</dbReference>
<keyword evidence="6 9" id="KW-0029">Amino-acid transport</keyword>
<feature type="transmembrane region" description="Helical" evidence="9">
    <location>
        <begin position="336"/>
        <end position="357"/>
    </location>
</feature>
<feature type="transmembrane region" description="Helical" evidence="9">
    <location>
        <begin position="408"/>
        <end position="425"/>
    </location>
</feature>
<comment type="function">
    <text evidence="9">Component of the transport system for branched-chain amino acids.</text>
</comment>
<accession>A0ABP8V1V0</accession>
<feature type="transmembrane region" description="Helical" evidence="9">
    <location>
        <begin position="79"/>
        <end position="102"/>
    </location>
</feature>
<feature type="transmembrane region" description="Helical" evidence="9">
    <location>
        <begin position="190"/>
        <end position="213"/>
    </location>
</feature>
<keyword evidence="3 9" id="KW-0813">Transport</keyword>
<dbReference type="NCBIfam" id="TIGR00796">
    <property type="entry name" value="livcs"/>
    <property type="match status" value="1"/>
</dbReference>
<evidence type="ECO:0000256" key="3">
    <source>
        <dbReference type="ARBA" id="ARBA00022448"/>
    </source>
</evidence>
<keyword evidence="4" id="KW-1003">Cell membrane</keyword>
<feature type="transmembrane region" description="Helical" evidence="9">
    <location>
        <begin position="369"/>
        <end position="388"/>
    </location>
</feature>
<keyword evidence="7 9" id="KW-1133">Transmembrane helix</keyword>
<dbReference type="Pfam" id="PF05525">
    <property type="entry name" value="Branch_AA_trans"/>
    <property type="match status" value="1"/>
</dbReference>
<evidence type="ECO:0000313" key="10">
    <source>
        <dbReference type="EMBL" id="GAA4649857.1"/>
    </source>
</evidence>
<evidence type="ECO:0000256" key="8">
    <source>
        <dbReference type="ARBA" id="ARBA00023136"/>
    </source>
</evidence>
<name>A0ABP8V1V0_9GAMM</name>
<evidence type="ECO:0000256" key="2">
    <source>
        <dbReference type="ARBA" id="ARBA00008540"/>
    </source>
</evidence>
<gene>
    <name evidence="10" type="primary">brnQ_5</name>
    <name evidence="10" type="ORF">GCM10023116_21380</name>
</gene>
<feature type="transmembrane region" description="Helical" evidence="9">
    <location>
        <begin position="225"/>
        <end position="245"/>
    </location>
</feature>
<comment type="caution">
    <text evidence="9">Lacks conserved residue(s) required for the propagation of feature annotation.</text>
</comment>
<keyword evidence="5 9" id="KW-0812">Transmembrane</keyword>
<evidence type="ECO:0000256" key="7">
    <source>
        <dbReference type="ARBA" id="ARBA00022989"/>
    </source>
</evidence>
<keyword evidence="8 9" id="KW-0472">Membrane</keyword>
<keyword evidence="11" id="KW-1185">Reference proteome</keyword>
<sequence length="436" mass="46170">MRRQDLLALGFMTFALFLGAGNVIYPPMVGQQAGDHLLMAAAGFLITAVGLPLMTLVSMALAGGPQKMTADIPRRWHQLFWTALFLVIGPAFAIPRMAVVAYEMGFLPFVEQTQGWHLALYSAVFYLLAWVFALNPGSLIKTVGKLMTPALILLLAAIAWGTLSNPQGAITFAVGDYAHHPFSEGLVQGYMTMDCLAALGFGAVIANTVRSLGVTQPVMMARYTVYAGLMAAVGLGLVYLVLMYLGATSHEVAGQATNGGQVLALYVAALFGLPGKVLLASVITLACLTTAVGVGASCANFFSTQSQRLSYTMAITVIMLVSAVVANVGLTQLITLSVPVVVTLYPLAVAFVVLGLLRRGLSAPGDVYFTVTLVTACFAVLDGLKAAGLLPTVLAETFSHWLPLFDAGLGWLLPFAVTLVTTWAGQRYRRALQPQS</sequence>
<evidence type="ECO:0000256" key="6">
    <source>
        <dbReference type="ARBA" id="ARBA00022970"/>
    </source>
</evidence>
<evidence type="ECO:0000313" key="11">
    <source>
        <dbReference type="Proteomes" id="UP001500604"/>
    </source>
</evidence>
<dbReference type="Proteomes" id="UP001500604">
    <property type="component" value="Unassembled WGS sequence"/>
</dbReference>
<feature type="transmembrane region" description="Helical" evidence="9">
    <location>
        <begin position="309"/>
        <end position="330"/>
    </location>
</feature>
<comment type="caution">
    <text evidence="10">The sequence shown here is derived from an EMBL/GenBank/DDBJ whole genome shotgun (WGS) entry which is preliminary data.</text>
</comment>
<feature type="transmembrane region" description="Helical" evidence="9">
    <location>
        <begin position="114"/>
        <end position="134"/>
    </location>
</feature>
<evidence type="ECO:0000256" key="1">
    <source>
        <dbReference type="ARBA" id="ARBA00004651"/>
    </source>
</evidence>
<comment type="subcellular location">
    <subcellularLocation>
        <location evidence="9">Cell inner membrane</location>
        <topology evidence="9">Multi-pass membrane protein</topology>
    </subcellularLocation>
    <subcellularLocation>
        <location evidence="1">Cell membrane</location>
        <topology evidence="1">Multi-pass membrane protein</topology>
    </subcellularLocation>
</comment>
<feature type="transmembrane region" description="Helical" evidence="9">
    <location>
        <begin position="277"/>
        <end position="302"/>
    </location>
</feature>
<dbReference type="RefSeq" id="WP_345195870.1">
    <property type="nucleotide sequence ID" value="NZ_BAABFL010000324.1"/>
</dbReference>
<dbReference type="PANTHER" id="PTHR30588:SF0">
    <property type="entry name" value="BRANCHED-CHAIN AMINO ACID PERMEASE BRNQ"/>
    <property type="match status" value="1"/>
</dbReference>
<proteinExistence type="inferred from homology"/>
<reference evidence="11" key="1">
    <citation type="journal article" date="2019" name="Int. J. Syst. Evol. Microbiol.">
        <title>The Global Catalogue of Microorganisms (GCM) 10K type strain sequencing project: providing services to taxonomists for standard genome sequencing and annotation.</title>
        <authorList>
            <consortium name="The Broad Institute Genomics Platform"/>
            <consortium name="The Broad Institute Genome Sequencing Center for Infectious Disease"/>
            <person name="Wu L."/>
            <person name="Ma J."/>
        </authorList>
    </citation>
    <scope>NUCLEOTIDE SEQUENCE [LARGE SCALE GENOMIC DNA]</scope>
    <source>
        <strain evidence="11">JCM 17805</strain>
    </source>
</reference>
<dbReference type="InterPro" id="IPR004685">
    <property type="entry name" value="Brnchd-chn_aa_trnsp_Livcs"/>
</dbReference>
<feature type="transmembrane region" description="Helical" evidence="9">
    <location>
        <begin position="37"/>
        <end position="58"/>
    </location>
</feature>
<evidence type="ECO:0000256" key="9">
    <source>
        <dbReference type="RuleBase" id="RU362122"/>
    </source>
</evidence>
<evidence type="ECO:0000256" key="5">
    <source>
        <dbReference type="ARBA" id="ARBA00022692"/>
    </source>
</evidence>
<comment type="similarity">
    <text evidence="2 9">Belongs to the branched chain amino acid transporter family.</text>
</comment>